<protein>
    <submittedName>
        <fullName evidence="1">Uncharacterized protein</fullName>
    </submittedName>
</protein>
<name>A0A0D8ZTG2_9CYAN</name>
<dbReference type="STRING" id="1618023.UH38_10085"/>
<dbReference type="Proteomes" id="UP000032452">
    <property type="component" value="Unassembled WGS sequence"/>
</dbReference>
<organism evidence="1 2">
    <name type="scientific">Aliterella atlantica CENA595</name>
    <dbReference type="NCBI Taxonomy" id="1618023"/>
    <lineage>
        <taxon>Bacteria</taxon>
        <taxon>Bacillati</taxon>
        <taxon>Cyanobacteriota</taxon>
        <taxon>Cyanophyceae</taxon>
        <taxon>Chroococcidiopsidales</taxon>
        <taxon>Aliterellaceae</taxon>
        <taxon>Aliterella</taxon>
    </lineage>
</organism>
<sequence>MSLSAILLKLTLKIFHRHNAAPVCKKLPSDAVFQTIGLQAMHISQAPYRELFDAIASYQGTNLYADLLHPWCANAIAVKAWLNHFAANSRSSIPNASIEGLWQLYALSRVNDLLLSRLRDENAENASTKVEISNSNYHEFMRSLGLEVAISREFSPFYHEIVEVMQDKQQHAEITVVAILWDALMLGNMMFSRVGTCLAGGIANINKSIAETSTLYWTYQRPNRRCQDSSYGWGSNSQWRTSFRRDYKIDGNIYYNVDGKNNLNLGQSQDEELELLEQIELVKHRCFITVAKPDDDLFPYSDRYYQTV</sequence>
<evidence type="ECO:0000313" key="1">
    <source>
        <dbReference type="EMBL" id="KJH71739.1"/>
    </source>
</evidence>
<evidence type="ECO:0000313" key="2">
    <source>
        <dbReference type="Proteomes" id="UP000032452"/>
    </source>
</evidence>
<dbReference type="EMBL" id="JYON01000009">
    <property type="protein sequence ID" value="KJH71739.1"/>
    <property type="molecule type" value="Genomic_DNA"/>
</dbReference>
<comment type="caution">
    <text evidence="1">The sequence shown here is derived from an EMBL/GenBank/DDBJ whole genome shotgun (WGS) entry which is preliminary data.</text>
</comment>
<dbReference type="AlphaFoldDB" id="A0A0D8ZTG2"/>
<reference evidence="1 2" key="1">
    <citation type="submission" date="2015-02" db="EMBL/GenBank/DDBJ databases">
        <title>Draft genome of a novel marine cyanobacterium (Chroococcales) isolated from South Atlantic Ocean.</title>
        <authorList>
            <person name="Rigonato J."/>
            <person name="Alvarenga D.O."/>
            <person name="Branco L.H."/>
            <person name="Varani A.M."/>
            <person name="Brandini F.P."/>
            <person name="Fiore M.F."/>
        </authorList>
    </citation>
    <scope>NUCLEOTIDE SEQUENCE [LARGE SCALE GENOMIC DNA]</scope>
    <source>
        <strain evidence="1 2">CENA595</strain>
    </source>
</reference>
<gene>
    <name evidence="1" type="ORF">UH38_10085</name>
</gene>
<proteinExistence type="predicted"/>
<accession>A0A0D8ZTG2</accession>
<keyword evidence="2" id="KW-1185">Reference proteome</keyword>